<gene>
    <name evidence="5" type="ORF">JOD17_001483</name>
</gene>
<dbReference type="SUPFAM" id="SSF52317">
    <property type="entry name" value="Class I glutamine amidotransferase-like"/>
    <property type="match status" value="1"/>
</dbReference>
<evidence type="ECO:0000313" key="5">
    <source>
        <dbReference type="EMBL" id="MBM7632390.1"/>
    </source>
</evidence>
<reference evidence="5 6" key="1">
    <citation type="submission" date="2021-01" db="EMBL/GenBank/DDBJ databases">
        <title>Genomic Encyclopedia of Type Strains, Phase IV (KMG-IV): sequencing the most valuable type-strain genomes for metagenomic binning, comparative biology and taxonomic classification.</title>
        <authorList>
            <person name="Goeker M."/>
        </authorList>
    </citation>
    <scope>NUCLEOTIDE SEQUENCE [LARGE SCALE GENOMIC DNA]</scope>
    <source>
        <strain evidence="5 6">DSM 25540</strain>
    </source>
</reference>
<feature type="domain" description="LD-carboxypeptidase N-terminal" evidence="3">
    <location>
        <begin position="15"/>
        <end position="134"/>
    </location>
</feature>
<comment type="similarity">
    <text evidence="1">Belongs to the peptidase S66 family.</text>
</comment>
<protein>
    <submittedName>
        <fullName evidence="5">Muramoyltetrapeptide carboxypeptidase LdcA involved in peptidoglycan recycling</fullName>
    </submittedName>
</protein>
<keyword evidence="2" id="KW-0378">Hydrolase</keyword>
<dbReference type="PANTHER" id="PTHR30237:SF4">
    <property type="entry name" value="LD-CARBOXYPEPTIDASE C-TERMINAL DOMAIN-CONTAINING PROTEIN"/>
    <property type="match status" value="1"/>
</dbReference>
<dbReference type="Proteomes" id="UP000741863">
    <property type="component" value="Unassembled WGS sequence"/>
</dbReference>
<dbReference type="InterPro" id="IPR040449">
    <property type="entry name" value="Peptidase_S66_N"/>
</dbReference>
<evidence type="ECO:0000259" key="4">
    <source>
        <dbReference type="Pfam" id="PF17676"/>
    </source>
</evidence>
<dbReference type="InterPro" id="IPR027461">
    <property type="entry name" value="Carboxypeptidase_A_C_sf"/>
</dbReference>
<dbReference type="SUPFAM" id="SSF141986">
    <property type="entry name" value="LD-carboxypeptidase A C-terminal domain-like"/>
    <property type="match status" value="1"/>
</dbReference>
<dbReference type="PANTHER" id="PTHR30237">
    <property type="entry name" value="MURAMOYLTETRAPEPTIDE CARBOXYPEPTIDASE"/>
    <property type="match status" value="1"/>
</dbReference>
<dbReference type="InterPro" id="IPR027478">
    <property type="entry name" value="LdcA_N"/>
</dbReference>
<evidence type="ECO:0000259" key="3">
    <source>
        <dbReference type="Pfam" id="PF02016"/>
    </source>
</evidence>
<dbReference type="EMBL" id="JAFBEC010000003">
    <property type="protein sequence ID" value="MBM7632390.1"/>
    <property type="molecule type" value="Genomic_DNA"/>
</dbReference>
<dbReference type="CDD" id="cd07062">
    <property type="entry name" value="Peptidase_S66_mccF_like"/>
    <property type="match status" value="1"/>
</dbReference>
<dbReference type="GO" id="GO:0004180">
    <property type="term" value="F:carboxypeptidase activity"/>
    <property type="evidence" value="ECO:0007669"/>
    <property type="project" value="UniProtKB-KW"/>
</dbReference>
<evidence type="ECO:0000256" key="2">
    <source>
        <dbReference type="ARBA" id="ARBA00022801"/>
    </source>
</evidence>
<name>A0ABS2PAG5_9BACL</name>
<keyword evidence="6" id="KW-1185">Reference proteome</keyword>
<organism evidence="5 6">
    <name type="scientific">Geomicrobium sediminis</name>
    <dbReference type="NCBI Taxonomy" id="1347788"/>
    <lineage>
        <taxon>Bacteria</taxon>
        <taxon>Bacillati</taxon>
        <taxon>Bacillota</taxon>
        <taxon>Bacilli</taxon>
        <taxon>Bacillales</taxon>
        <taxon>Geomicrobium</taxon>
    </lineage>
</organism>
<dbReference type="InterPro" id="IPR040921">
    <property type="entry name" value="Peptidase_S66C"/>
</dbReference>
<dbReference type="PIRSF" id="PIRSF028757">
    <property type="entry name" value="LD-carboxypeptidase"/>
    <property type="match status" value="1"/>
</dbReference>
<proteinExistence type="inferred from homology"/>
<dbReference type="RefSeq" id="WP_204696578.1">
    <property type="nucleotide sequence ID" value="NZ_JAFBEC010000003.1"/>
</dbReference>
<dbReference type="InterPro" id="IPR029062">
    <property type="entry name" value="Class_I_gatase-like"/>
</dbReference>
<dbReference type="Gene3D" id="3.40.50.10740">
    <property type="entry name" value="Class I glutamine amidotransferase-like"/>
    <property type="match status" value="1"/>
</dbReference>
<dbReference type="Pfam" id="PF17676">
    <property type="entry name" value="Peptidase_S66C"/>
    <property type="match status" value="1"/>
</dbReference>
<sequence>MEMITPQRLNKGDTVAVLSPSAGVPSVFPHIFDQGIQILEQELNLKVKEMDTARAAAEQLHRNPRQRAEDINRAFADPEIKAIFCSIGGDDSIRILPYLNTDLIMKNPKIIMGASDNTTFLTYLNQLGMVTYYGPTVMAGISQLSRLEDNYKRHILNMLFNPSDTYDFQPYTRWSEGYPDWADPNNTGKINEDKRNTEGWRWLQGEGINSGKLYGGCIEVLEMLKGTRYFCDVEFFNDKILFLENAEETTTVEQIRRIIRSYGMQGMLERIQGLLIGRARDYSDQKKEQLDDAIISVVRDEFQNHMLPIITNVDFGHTDPMFILPIGIRTEVNCEEKRIRLVEPSVL</sequence>
<feature type="domain" description="LD-carboxypeptidase C-terminal" evidence="4">
    <location>
        <begin position="210"/>
        <end position="332"/>
    </location>
</feature>
<comment type="caution">
    <text evidence="5">The sequence shown here is derived from an EMBL/GenBank/DDBJ whole genome shotgun (WGS) entry which is preliminary data.</text>
</comment>
<keyword evidence="5" id="KW-0121">Carboxypeptidase</keyword>
<accession>A0ABS2PAG5</accession>
<dbReference type="InterPro" id="IPR003507">
    <property type="entry name" value="S66_fam"/>
</dbReference>
<evidence type="ECO:0000313" key="6">
    <source>
        <dbReference type="Proteomes" id="UP000741863"/>
    </source>
</evidence>
<evidence type="ECO:0000256" key="1">
    <source>
        <dbReference type="ARBA" id="ARBA00010233"/>
    </source>
</evidence>
<keyword evidence="5" id="KW-0645">Protease</keyword>
<dbReference type="Pfam" id="PF02016">
    <property type="entry name" value="Peptidase_S66"/>
    <property type="match status" value="1"/>
</dbReference>
<dbReference type="Gene3D" id="3.50.30.60">
    <property type="entry name" value="LD-carboxypeptidase A C-terminal domain-like"/>
    <property type="match status" value="1"/>
</dbReference>